<gene>
    <name evidence="2" type="ORF">BEMITA_LOCUS8126</name>
</gene>
<proteinExistence type="predicted"/>
<dbReference type="GO" id="GO:0000932">
    <property type="term" value="C:P-body"/>
    <property type="evidence" value="ECO:0007669"/>
    <property type="project" value="TreeGrafter"/>
</dbReference>
<name>A0A9P0AD95_BEMTA</name>
<dbReference type="Pfam" id="PF00651">
    <property type="entry name" value="BTB"/>
    <property type="match status" value="1"/>
</dbReference>
<dbReference type="GO" id="GO:0022008">
    <property type="term" value="P:neurogenesis"/>
    <property type="evidence" value="ECO:0007669"/>
    <property type="project" value="TreeGrafter"/>
</dbReference>
<dbReference type="SMART" id="SM00225">
    <property type="entry name" value="BTB"/>
    <property type="match status" value="1"/>
</dbReference>
<feature type="domain" description="BTB" evidence="1">
    <location>
        <begin position="106"/>
        <end position="172"/>
    </location>
</feature>
<dbReference type="InterPro" id="IPR011333">
    <property type="entry name" value="SKP1/BTB/POZ_sf"/>
</dbReference>
<dbReference type="SUPFAM" id="SSF54695">
    <property type="entry name" value="POZ domain"/>
    <property type="match status" value="1"/>
</dbReference>
<dbReference type="EMBL" id="OU963865">
    <property type="protein sequence ID" value="CAH0389279.1"/>
    <property type="molecule type" value="Genomic_DNA"/>
</dbReference>
<dbReference type="Gene3D" id="3.30.710.10">
    <property type="entry name" value="Potassium Channel Kv1.1, Chain A"/>
    <property type="match status" value="1"/>
</dbReference>
<organism evidence="2 3">
    <name type="scientific">Bemisia tabaci</name>
    <name type="common">Sweetpotato whitefly</name>
    <name type="synonym">Aleurodes tabaci</name>
    <dbReference type="NCBI Taxonomy" id="7038"/>
    <lineage>
        <taxon>Eukaryota</taxon>
        <taxon>Metazoa</taxon>
        <taxon>Ecdysozoa</taxon>
        <taxon>Arthropoda</taxon>
        <taxon>Hexapoda</taxon>
        <taxon>Insecta</taxon>
        <taxon>Pterygota</taxon>
        <taxon>Neoptera</taxon>
        <taxon>Paraneoptera</taxon>
        <taxon>Hemiptera</taxon>
        <taxon>Sternorrhyncha</taxon>
        <taxon>Aleyrodoidea</taxon>
        <taxon>Aleyrodidae</taxon>
        <taxon>Aleyrodinae</taxon>
        <taxon>Bemisia</taxon>
    </lineage>
</organism>
<protein>
    <recommendedName>
        <fullName evidence="1">BTB domain-containing protein</fullName>
    </recommendedName>
</protein>
<dbReference type="GO" id="GO:0005829">
    <property type="term" value="C:cytosol"/>
    <property type="evidence" value="ECO:0007669"/>
    <property type="project" value="TreeGrafter"/>
</dbReference>
<sequence length="260" mass="29672">MIDKKSNFILKSRLFLEKNIKPKIVELWCIDECISTLSVPENGLHSFPSTSTQRVPTNENDRDLKLLPNQIKQEVEDPSDLPNNWQGDKQVLAERFAFIFNSEKYADIHILVSKTEQRIPAHKLILCVGSAVSDDILSKNGKCEMLMILDIEPDIFLVLLKFLYSDVPAVTIDNVMDVLDAAKTYAVPTLEKICHDYLRDNLKVSSVFLILSKAVHFDENKIRDDCLSIIDNETKEAIETDEFTSIDLSTLCLILERKEE</sequence>
<dbReference type="PANTHER" id="PTHR45774:SF3">
    <property type="entry name" value="BTB (POZ) DOMAIN-CONTAINING 2B-RELATED"/>
    <property type="match status" value="1"/>
</dbReference>
<dbReference type="PANTHER" id="PTHR45774">
    <property type="entry name" value="BTB/POZ DOMAIN-CONTAINING"/>
    <property type="match status" value="1"/>
</dbReference>
<dbReference type="PROSITE" id="PS50097">
    <property type="entry name" value="BTB"/>
    <property type="match status" value="1"/>
</dbReference>
<evidence type="ECO:0000313" key="2">
    <source>
        <dbReference type="EMBL" id="CAH0389279.1"/>
    </source>
</evidence>
<keyword evidence="3" id="KW-1185">Reference proteome</keyword>
<dbReference type="Proteomes" id="UP001152759">
    <property type="component" value="Chromosome 4"/>
</dbReference>
<evidence type="ECO:0000259" key="1">
    <source>
        <dbReference type="PROSITE" id="PS50097"/>
    </source>
</evidence>
<evidence type="ECO:0000313" key="3">
    <source>
        <dbReference type="Proteomes" id="UP001152759"/>
    </source>
</evidence>
<accession>A0A9P0AD95</accession>
<reference evidence="2" key="1">
    <citation type="submission" date="2021-12" db="EMBL/GenBank/DDBJ databases">
        <authorList>
            <person name="King R."/>
        </authorList>
    </citation>
    <scope>NUCLEOTIDE SEQUENCE</scope>
</reference>
<dbReference type="AlphaFoldDB" id="A0A9P0AD95"/>
<dbReference type="InterPro" id="IPR000210">
    <property type="entry name" value="BTB/POZ_dom"/>
</dbReference>